<evidence type="ECO:0000256" key="1">
    <source>
        <dbReference type="ARBA" id="ARBA00023015"/>
    </source>
</evidence>
<organism evidence="6 7">
    <name type="scientific">Actinomycetospora endophytica</name>
    <dbReference type="NCBI Taxonomy" id="2291215"/>
    <lineage>
        <taxon>Bacteria</taxon>
        <taxon>Bacillati</taxon>
        <taxon>Actinomycetota</taxon>
        <taxon>Actinomycetes</taxon>
        <taxon>Pseudonocardiales</taxon>
        <taxon>Pseudonocardiaceae</taxon>
        <taxon>Actinomycetospora</taxon>
    </lineage>
</organism>
<dbReference type="InterPro" id="IPR010982">
    <property type="entry name" value="Lambda_DNA-bd_dom_sf"/>
</dbReference>
<protein>
    <submittedName>
        <fullName evidence="6">LacI family transcriptional regulator</fullName>
    </submittedName>
</protein>
<name>A0ABS8P891_9PSEU</name>
<dbReference type="SUPFAM" id="SSF47413">
    <property type="entry name" value="lambda repressor-like DNA-binding domains"/>
    <property type="match status" value="1"/>
</dbReference>
<evidence type="ECO:0000259" key="5">
    <source>
        <dbReference type="PROSITE" id="PS50932"/>
    </source>
</evidence>
<dbReference type="CDD" id="cd01392">
    <property type="entry name" value="HTH_LacI"/>
    <property type="match status" value="1"/>
</dbReference>
<dbReference type="InterPro" id="IPR028082">
    <property type="entry name" value="Peripla_BP_I"/>
</dbReference>
<dbReference type="Pfam" id="PF00532">
    <property type="entry name" value="Peripla_BP_1"/>
    <property type="match status" value="1"/>
</dbReference>
<keyword evidence="1" id="KW-0805">Transcription regulation</keyword>
<dbReference type="SUPFAM" id="SSF53822">
    <property type="entry name" value="Periplasmic binding protein-like I"/>
    <property type="match status" value="1"/>
</dbReference>
<dbReference type="Gene3D" id="3.40.50.2300">
    <property type="match status" value="2"/>
</dbReference>
<dbReference type="EMBL" id="JAJNDB010000001">
    <property type="protein sequence ID" value="MCD2193616.1"/>
    <property type="molecule type" value="Genomic_DNA"/>
</dbReference>
<comment type="caution">
    <text evidence="6">The sequence shown here is derived from an EMBL/GenBank/DDBJ whole genome shotgun (WGS) entry which is preliminary data.</text>
</comment>
<gene>
    <name evidence="6" type="ORF">LQ327_09505</name>
</gene>
<evidence type="ECO:0000313" key="6">
    <source>
        <dbReference type="EMBL" id="MCD2193616.1"/>
    </source>
</evidence>
<evidence type="ECO:0000256" key="2">
    <source>
        <dbReference type="ARBA" id="ARBA00023125"/>
    </source>
</evidence>
<dbReference type="SMART" id="SM00354">
    <property type="entry name" value="HTH_LACI"/>
    <property type="match status" value="1"/>
</dbReference>
<dbReference type="Proteomes" id="UP001199469">
    <property type="component" value="Unassembled WGS sequence"/>
</dbReference>
<dbReference type="PROSITE" id="PS50932">
    <property type="entry name" value="HTH_LACI_2"/>
    <property type="match status" value="1"/>
</dbReference>
<evidence type="ECO:0000313" key="7">
    <source>
        <dbReference type="Proteomes" id="UP001199469"/>
    </source>
</evidence>
<feature type="region of interest" description="Disordered" evidence="4">
    <location>
        <begin position="333"/>
        <end position="361"/>
    </location>
</feature>
<reference evidence="6 7" key="1">
    <citation type="submission" date="2021-11" db="EMBL/GenBank/DDBJ databases">
        <title>Draft genome sequence of Actinomycetospora sp. SF1 isolated from the rhizosphere soil.</title>
        <authorList>
            <person name="Duangmal K."/>
            <person name="Chantavorakit T."/>
        </authorList>
    </citation>
    <scope>NUCLEOTIDE SEQUENCE [LARGE SCALE GENOMIC DNA]</scope>
    <source>
        <strain evidence="6 7">TBRC 5722</strain>
    </source>
</reference>
<dbReference type="InterPro" id="IPR001761">
    <property type="entry name" value="Peripla_BP/Lac1_sug-bd_dom"/>
</dbReference>
<dbReference type="RefSeq" id="WP_230731924.1">
    <property type="nucleotide sequence ID" value="NZ_JAJNDB010000001.1"/>
</dbReference>
<evidence type="ECO:0000256" key="3">
    <source>
        <dbReference type="ARBA" id="ARBA00023163"/>
    </source>
</evidence>
<dbReference type="InterPro" id="IPR000843">
    <property type="entry name" value="HTH_LacI"/>
</dbReference>
<feature type="domain" description="HTH lacI-type" evidence="5">
    <location>
        <begin position="12"/>
        <end position="71"/>
    </location>
</feature>
<keyword evidence="7" id="KW-1185">Reference proteome</keyword>
<keyword evidence="2" id="KW-0238">DNA-binding</keyword>
<dbReference type="PANTHER" id="PTHR30146">
    <property type="entry name" value="LACI-RELATED TRANSCRIPTIONAL REPRESSOR"/>
    <property type="match status" value="1"/>
</dbReference>
<evidence type="ECO:0000256" key="4">
    <source>
        <dbReference type="SAM" id="MobiDB-lite"/>
    </source>
</evidence>
<dbReference type="Gene3D" id="1.10.260.40">
    <property type="entry name" value="lambda repressor-like DNA-binding domains"/>
    <property type="match status" value="1"/>
</dbReference>
<dbReference type="PANTHER" id="PTHR30146:SF109">
    <property type="entry name" value="HTH-TYPE TRANSCRIPTIONAL REGULATOR GALS"/>
    <property type="match status" value="1"/>
</dbReference>
<feature type="compositionally biased region" description="Polar residues" evidence="4">
    <location>
        <begin position="338"/>
        <end position="348"/>
    </location>
</feature>
<accession>A0ABS8P891</accession>
<sequence length="361" mass="37582">MTLPHLDGSGRPTLRTVAALAGVHVSTASRALTQTPPAGARAASKDTIARIQRVATEIGFERNPHGAGLRTSRSHLVGVLVPRLTDVVLSTIYEGIDERARELGYQAFVVNGRDVADQRWAALEMLLARRVDGLIIGDARLADDDLVDSLVARHVPFVLTNRHAGDHPAVTCDDYAGGVLAAEHLLELGHTDVAVLAGQPYASTGHERSAGFAATYAAAGHPVPGHRILHSAFDVAGGRVATTALLAQHGPPPSAVFVVNDFAAIGAIGAAAAHGLRVGDNIAIVGYNDIPIAAELPVPLTSVASPMHDMGARSIELLLQVLAGETVAPERLAPTLSARESTTASSVTAHRAPQIQPRPAN</sequence>
<proteinExistence type="predicted"/>
<keyword evidence="3" id="KW-0804">Transcription</keyword>